<reference evidence="2" key="1">
    <citation type="submission" date="2016-11" db="UniProtKB">
        <authorList>
            <consortium name="WormBaseParasite"/>
        </authorList>
    </citation>
    <scope>IDENTIFICATION</scope>
    <source>
        <strain evidence="2">KR3021</strain>
    </source>
</reference>
<protein>
    <submittedName>
        <fullName evidence="2">DUF148 domain-containing protein</fullName>
    </submittedName>
</protein>
<name>A0AC35UEI3_9BILA</name>
<dbReference type="WBParaSite" id="RSKR_0001066500.1">
    <property type="protein sequence ID" value="RSKR_0001066500.1"/>
    <property type="gene ID" value="RSKR_0001066500"/>
</dbReference>
<dbReference type="Proteomes" id="UP000095286">
    <property type="component" value="Unplaced"/>
</dbReference>
<evidence type="ECO:0000313" key="2">
    <source>
        <dbReference type="WBParaSite" id="RSKR_0001066500.1"/>
    </source>
</evidence>
<sequence>MKVFNTIFILLTFSVLYLVAVPQNTDKIRKSPSHHKRIHLPPFIQRQATVAAQKEYSKIFENKALIKQEVHDAELLWSSKQPQNIQDAFKKFELSRAKKAAKDQNKFERAAISEEAKLLHSKIHSIKSDMTITHQEEHQQIKRLMANASPSVKKELLNTKNHHKKRRPHPKKKVTTTVAPEDASAHEQVLKAGADDATKHLL</sequence>
<evidence type="ECO:0000313" key="1">
    <source>
        <dbReference type="Proteomes" id="UP000095286"/>
    </source>
</evidence>
<proteinExistence type="predicted"/>
<accession>A0AC35UEI3</accession>
<organism evidence="1 2">
    <name type="scientific">Rhabditophanes sp. KR3021</name>
    <dbReference type="NCBI Taxonomy" id="114890"/>
    <lineage>
        <taxon>Eukaryota</taxon>
        <taxon>Metazoa</taxon>
        <taxon>Ecdysozoa</taxon>
        <taxon>Nematoda</taxon>
        <taxon>Chromadorea</taxon>
        <taxon>Rhabditida</taxon>
        <taxon>Tylenchina</taxon>
        <taxon>Panagrolaimomorpha</taxon>
        <taxon>Strongyloidoidea</taxon>
        <taxon>Alloionematidae</taxon>
        <taxon>Rhabditophanes</taxon>
    </lineage>
</organism>